<accession>A0A6A4N4W0</accession>
<feature type="region of interest" description="Disordered" evidence="1">
    <location>
        <begin position="166"/>
        <end position="187"/>
    </location>
</feature>
<sequence length="327" mass="36180">MASACVNNFLDYTPDFEFRLQHPVTMLPADELFSDGKLLPHPLSINHSLPVTTPSPETLISHRKDDPYLFSPKAPRCSTTWKDLLGFKKLYSSNGGAGLNKTTLLYNSCSDNKSFKHLLHRKTTPFTPENAPLLKHHSDSEHDASLSSFRFSFSSSSSIHDAELPRLSLDSEKPNPNPISIHRNPNPNHQRIRLVKQKQAFSDNARESHRRCNRIGRSPNREPAKESGTVGCRGVSVDSPRINSSGKIVFHNLKRSSSSPSSLKNRDRGTERFNSAKVRVTPVLNVPVSSLTGSVFGFGQLFSSMQKKEPGVANTVVAKGVKKTARG</sequence>
<protein>
    <submittedName>
        <fullName evidence="2">Uncharacterized protein</fullName>
    </submittedName>
</protein>
<dbReference type="Proteomes" id="UP000447434">
    <property type="component" value="Chromosome 25"/>
</dbReference>
<name>A0A6A4N4W0_LUPAL</name>
<dbReference type="AlphaFoldDB" id="A0A6A4N4W0"/>
<dbReference type="OrthoDB" id="689767at2759"/>
<proteinExistence type="predicted"/>
<gene>
    <name evidence="2" type="ORF">Lalb_Chr25g0285141</name>
</gene>
<dbReference type="EMBL" id="WOCE01000025">
    <property type="protein sequence ID" value="KAE9585070.1"/>
    <property type="molecule type" value="Genomic_DNA"/>
</dbReference>
<evidence type="ECO:0000313" key="3">
    <source>
        <dbReference type="Proteomes" id="UP000447434"/>
    </source>
</evidence>
<feature type="region of interest" description="Disordered" evidence="1">
    <location>
        <begin position="199"/>
        <end position="238"/>
    </location>
</feature>
<dbReference type="PANTHER" id="PTHR31722:SF0">
    <property type="entry name" value="OS06G0675200 PROTEIN"/>
    <property type="match status" value="1"/>
</dbReference>
<reference evidence="3" key="1">
    <citation type="journal article" date="2020" name="Nat. Commun.">
        <title>Genome sequence of the cluster root forming white lupin.</title>
        <authorList>
            <person name="Hufnagel B."/>
            <person name="Marques A."/>
            <person name="Soriano A."/>
            <person name="Marques L."/>
            <person name="Divol F."/>
            <person name="Doumas P."/>
            <person name="Sallet E."/>
            <person name="Mancinotti D."/>
            <person name="Carrere S."/>
            <person name="Marande W."/>
            <person name="Arribat S."/>
            <person name="Keller J."/>
            <person name="Huneau C."/>
            <person name="Blein T."/>
            <person name="Aime D."/>
            <person name="Laguerre M."/>
            <person name="Taylor J."/>
            <person name="Schubert V."/>
            <person name="Nelson M."/>
            <person name="Geu-Flores F."/>
            <person name="Crespi M."/>
            <person name="Gallardo-Guerrero K."/>
            <person name="Delaux P.-M."/>
            <person name="Salse J."/>
            <person name="Berges H."/>
            <person name="Guyot R."/>
            <person name="Gouzy J."/>
            <person name="Peret B."/>
        </authorList>
    </citation>
    <scope>NUCLEOTIDE SEQUENCE [LARGE SCALE GENOMIC DNA]</scope>
    <source>
        <strain evidence="3">cv. Amiga</strain>
    </source>
</reference>
<organism evidence="2 3">
    <name type="scientific">Lupinus albus</name>
    <name type="common">White lupine</name>
    <name type="synonym">Lupinus termis</name>
    <dbReference type="NCBI Taxonomy" id="3870"/>
    <lineage>
        <taxon>Eukaryota</taxon>
        <taxon>Viridiplantae</taxon>
        <taxon>Streptophyta</taxon>
        <taxon>Embryophyta</taxon>
        <taxon>Tracheophyta</taxon>
        <taxon>Spermatophyta</taxon>
        <taxon>Magnoliopsida</taxon>
        <taxon>eudicotyledons</taxon>
        <taxon>Gunneridae</taxon>
        <taxon>Pentapetalae</taxon>
        <taxon>rosids</taxon>
        <taxon>fabids</taxon>
        <taxon>Fabales</taxon>
        <taxon>Fabaceae</taxon>
        <taxon>Papilionoideae</taxon>
        <taxon>50 kb inversion clade</taxon>
        <taxon>genistoids sensu lato</taxon>
        <taxon>core genistoids</taxon>
        <taxon>Genisteae</taxon>
        <taxon>Lupinus</taxon>
    </lineage>
</organism>
<dbReference type="PANTHER" id="PTHR31722">
    <property type="entry name" value="OS06G0675200 PROTEIN"/>
    <property type="match status" value="1"/>
</dbReference>
<comment type="caution">
    <text evidence="2">The sequence shown here is derived from an EMBL/GenBank/DDBJ whole genome shotgun (WGS) entry which is preliminary data.</text>
</comment>
<keyword evidence="3" id="KW-1185">Reference proteome</keyword>
<evidence type="ECO:0000313" key="2">
    <source>
        <dbReference type="EMBL" id="KAE9585070.1"/>
    </source>
</evidence>
<evidence type="ECO:0000256" key="1">
    <source>
        <dbReference type="SAM" id="MobiDB-lite"/>
    </source>
</evidence>